<name>A0A9W5A7T5_ALCXX</name>
<dbReference type="SUPFAM" id="SSF53213">
    <property type="entry name" value="LigB-like"/>
    <property type="match status" value="1"/>
</dbReference>
<sequence length="330" mass="35971">MSPEQNTPIVAAFAMTHTPGLGGQTDKPPADQMQRMMDGFATVRRQISAARPDVIVAFVNDHFDMYTLHAMPGMAIALGDTHWGPTLATEAWLGMPRAPIPGHPAVARAIYQSVVDDGFELFRSESAELVHNVLMPRKYLWPDADIPVVPIFINCFAPPLPTWRRAHALGAAVRKALAGRGERIALMASGGLSHWPPITVDEEHPGDPLMERVLRWQIQGMAAFAQDPDLPLAILQREAEMAASGRNLVNAGWDRQVLRWLADGDSAALLALRHAQVREDAGPGGAEMLMWAALMGAMRDAPADIVMYEAVQEWMGGVGLLSYARSLARP</sequence>
<organism evidence="2 3">
    <name type="scientific">Alcaligenes xylosoxydans xylosoxydans</name>
    <name type="common">Achromobacter xylosoxidans</name>
    <dbReference type="NCBI Taxonomy" id="85698"/>
    <lineage>
        <taxon>Bacteria</taxon>
        <taxon>Pseudomonadati</taxon>
        <taxon>Pseudomonadota</taxon>
        <taxon>Betaproteobacteria</taxon>
        <taxon>Burkholderiales</taxon>
        <taxon>Alcaligenaceae</taxon>
        <taxon>Achromobacter</taxon>
    </lineage>
</organism>
<dbReference type="Pfam" id="PF02900">
    <property type="entry name" value="LigB"/>
    <property type="match status" value="1"/>
</dbReference>
<reference evidence="2" key="1">
    <citation type="submission" date="2022-12" db="EMBL/GenBank/DDBJ databases">
        <authorList>
            <person name="Voronina O.L."/>
            <person name="Kunda M.S."/>
            <person name="Ryzhova N."/>
            <person name="Aksenova E.I."/>
        </authorList>
    </citation>
    <scope>NUCLEOTIDE SEQUENCE</scope>
    <source>
        <strain evidence="2">SCCH136:Ach223948</strain>
    </source>
</reference>
<accession>A0A9W5A7T5</accession>
<dbReference type="GO" id="GO:0016702">
    <property type="term" value="F:oxidoreductase activity, acting on single donors with incorporation of molecular oxygen, incorporation of two atoms of oxygen"/>
    <property type="evidence" value="ECO:0007669"/>
    <property type="project" value="UniProtKB-ARBA"/>
</dbReference>
<dbReference type="RefSeq" id="WP_026382831.1">
    <property type="nucleotide sequence ID" value="NZ_CP053617.1"/>
</dbReference>
<proteinExistence type="predicted"/>
<comment type="caution">
    <text evidence="2">The sequence shown here is derived from an EMBL/GenBank/DDBJ whole genome shotgun (WGS) entry which is preliminary data.</text>
</comment>
<gene>
    <name evidence="2" type="ORF">O9570_12930</name>
</gene>
<dbReference type="GO" id="GO:0008198">
    <property type="term" value="F:ferrous iron binding"/>
    <property type="evidence" value="ECO:0007669"/>
    <property type="project" value="InterPro"/>
</dbReference>
<evidence type="ECO:0000313" key="2">
    <source>
        <dbReference type="EMBL" id="MCZ8402353.1"/>
    </source>
</evidence>
<dbReference type="Gene3D" id="3.40.830.10">
    <property type="entry name" value="LigB-like"/>
    <property type="match status" value="1"/>
</dbReference>
<dbReference type="EMBL" id="JAPZVI010000008">
    <property type="protein sequence ID" value="MCZ8402353.1"/>
    <property type="molecule type" value="Genomic_DNA"/>
</dbReference>
<dbReference type="Proteomes" id="UP001141992">
    <property type="component" value="Unassembled WGS sequence"/>
</dbReference>
<dbReference type="AlphaFoldDB" id="A0A9W5A7T5"/>
<dbReference type="InterPro" id="IPR004183">
    <property type="entry name" value="Xdiol_dOase_suB"/>
</dbReference>
<evidence type="ECO:0000259" key="1">
    <source>
        <dbReference type="Pfam" id="PF02900"/>
    </source>
</evidence>
<protein>
    <recommendedName>
        <fullName evidence="1">Extradiol ring-cleavage dioxygenase class III enzyme subunit B domain-containing protein</fullName>
    </recommendedName>
</protein>
<evidence type="ECO:0000313" key="3">
    <source>
        <dbReference type="Proteomes" id="UP001141992"/>
    </source>
</evidence>
<feature type="domain" description="Extradiol ring-cleavage dioxygenase class III enzyme subunit B" evidence="1">
    <location>
        <begin position="12"/>
        <end position="313"/>
    </location>
</feature>